<dbReference type="EMBL" id="JAWDGP010001377">
    <property type="protein sequence ID" value="KAK3792405.1"/>
    <property type="molecule type" value="Genomic_DNA"/>
</dbReference>
<gene>
    <name evidence="4" type="ORF">RRG08_045948</name>
</gene>
<dbReference type="PANTHER" id="PTHR11686:SF9">
    <property type="entry name" value="RE13973P"/>
    <property type="match status" value="1"/>
</dbReference>
<keyword evidence="1" id="KW-0800">Toxin</keyword>
<feature type="binding site" evidence="3">
    <location>
        <position position="425"/>
    </location>
    <ligand>
        <name>L-glutamate</name>
        <dbReference type="ChEBI" id="CHEBI:29985"/>
    </ligand>
</feature>
<evidence type="ECO:0000313" key="5">
    <source>
        <dbReference type="Proteomes" id="UP001283361"/>
    </source>
</evidence>
<dbReference type="GO" id="GO:0036374">
    <property type="term" value="F:glutathione hydrolase activity"/>
    <property type="evidence" value="ECO:0007669"/>
    <property type="project" value="InterPro"/>
</dbReference>
<organism evidence="4 5">
    <name type="scientific">Elysia crispata</name>
    <name type="common">lettuce slug</name>
    <dbReference type="NCBI Taxonomy" id="231223"/>
    <lineage>
        <taxon>Eukaryota</taxon>
        <taxon>Metazoa</taxon>
        <taxon>Spiralia</taxon>
        <taxon>Lophotrochozoa</taxon>
        <taxon>Mollusca</taxon>
        <taxon>Gastropoda</taxon>
        <taxon>Heterobranchia</taxon>
        <taxon>Euthyneura</taxon>
        <taxon>Panpulmonata</taxon>
        <taxon>Sacoglossa</taxon>
        <taxon>Placobranchoidea</taxon>
        <taxon>Plakobranchidae</taxon>
        <taxon>Elysia</taxon>
    </lineage>
</organism>
<dbReference type="Pfam" id="PF01019">
    <property type="entry name" value="G_glu_transpept"/>
    <property type="match status" value="1"/>
</dbReference>
<dbReference type="Proteomes" id="UP001283361">
    <property type="component" value="Unassembled WGS sequence"/>
</dbReference>
<evidence type="ECO:0000256" key="2">
    <source>
        <dbReference type="PIRSR" id="PIRSR600101-1"/>
    </source>
</evidence>
<protein>
    <submittedName>
        <fullName evidence="4">Uncharacterized protein</fullName>
    </submittedName>
</protein>
<evidence type="ECO:0000313" key="4">
    <source>
        <dbReference type="EMBL" id="KAK3792405.1"/>
    </source>
</evidence>
<feature type="binding site" evidence="3">
    <location>
        <position position="480"/>
    </location>
    <ligand>
        <name>L-glutamate</name>
        <dbReference type="ChEBI" id="CHEBI:29985"/>
    </ligand>
</feature>
<dbReference type="Gene3D" id="1.10.246.130">
    <property type="match status" value="1"/>
</dbReference>
<dbReference type="SUPFAM" id="SSF56235">
    <property type="entry name" value="N-terminal nucleophile aminohydrolases (Ntn hydrolases)"/>
    <property type="match status" value="1"/>
</dbReference>
<keyword evidence="5" id="KW-1185">Reference proteome</keyword>
<dbReference type="FunFam" id="3.60.20.40:FF:000001">
    <property type="entry name" value="Gamma-glutamyltranspeptidase 1"/>
    <property type="match status" value="1"/>
</dbReference>
<dbReference type="AlphaFoldDB" id="A0AAE1E3P9"/>
<reference evidence="4" key="1">
    <citation type="journal article" date="2023" name="G3 (Bethesda)">
        <title>A reference genome for the long-term kleptoplast-retaining sea slug Elysia crispata morphotype clarki.</title>
        <authorList>
            <person name="Eastman K.E."/>
            <person name="Pendleton A.L."/>
            <person name="Shaikh M.A."/>
            <person name="Suttiyut T."/>
            <person name="Ogas R."/>
            <person name="Tomko P."/>
            <person name="Gavelis G."/>
            <person name="Widhalm J.R."/>
            <person name="Wisecaver J.H."/>
        </authorList>
    </citation>
    <scope>NUCLEOTIDE SEQUENCE</scope>
    <source>
        <strain evidence="4">ECLA1</strain>
    </source>
</reference>
<proteinExistence type="predicted"/>
<name>A0AAE1E3P9_9GAST</name>
<dbReference type="GO" id="GO:0006751">
    <property type="term" value="P:glutathione catabolic process"/>
    <property type="evidence" value="ECO:0007669"/>
    <property type="project" value="InterPro"/>
</dbReference>
<dbReference type="PRINTS" id="PR01210">
    <property type="entry name" value="GGTRANSPTASE"/>
</dbReference>
<dbReference type="InterPro" id="IPR043137">
    <property type="entry name" value="GGT_ssub_C"/>
</dbReference>
<comment type="caution">
    <text evidence="4">The sequence shown here is derived from an EMBL/GenBank/DDBJ whole genome shotgun (WGS) entry which is preliminary data.</text>
</comment>
<feature type="active site" description="Nucleophile" evidence="2">
    <location>
        <position position="383"/>
    </location>
</feature>
<dbReference type="Gene3D" id="3.60.20.40">
    <property type="match status" value="1"/>
</dbReference>
<evidence type="ECO:0000256" key="3">
    <source>
        <dbReference type="PIRSR" id="PIRSR600101-2"/>
    </source>
</evidence>
<dbReference type="InterPro" id="IPR000101">
    <property type="entry name" value="GGT_peptidase"/>
</dbReference>
<dbReference type="InterPro" id="IPR029055">
    <property type="entry name" value="Ntn_hydrolases_N"/>
</dbReference>
<keyword evidence="1" id="KW-1199">Hemostasis impairing toxin</keyword>
<keyword evidence="1" id="KW-1202">Platelet aggregation activating toxin</keyword>
<dbReference type="NCBIfam" id="TIGR00066">
    <property type="entry name" value="g_glut_trans"/>
    <property type="match status" value="1"/>
</dbReference>
<dbReference type="FunFam" id="1.10.246.130:FF:000002">
    <property type="entry name" value="glutathione hydrolase 1 proenzyme"/>
    <property type="match status" value="1"/>
</dbReference>
<sequence length="575" mass="63196">MIARTAILVKSEYPRRCIRISPGINRQSHTRESEKCYKSAAVASDCAQCSTVGKHILLEDGNAVDAAIASLLCLGLTDPQSMGLGGGFLMTLFNASTGKSTVIDARETAPAKVADDLFGKNQKMSSRGPLDIGVPGEIKGYWYAHQKYGRLPWAKLFEPAIKMARYGFPVPFGLHRAIEDGEELLCTEPSLKEIFFNKETEKLFRQNEIMHRPQLGETLEIIASEGMENFATGTLMKNMMADLEDIGAIVSKQDLLDYQVLEKKPIETTLDGSLRVLCPPPPSCGVVLSFILNILDGFLLNPNDLASPEARIHMYHRTIEAFKFAYAKRSSLGDEDFVDVKELVANLTSKTYADRMRQLITDNTTHEFPYYSPSFYSPQTSGTSHLSVLDQDGNAVSATSSINWRFGCGLRGRRTGIIWNDHLNDFTAPYTVNKFGLQPNGANFIQPGKRPLSDMSPAIVVGPGNNGSPQVRLVIGAAGATVITCALAWVIAQNISLGKNIKEAIDSYRFYHQLLPPSVTCEEGFDEAVIRGLKLKGHVTSILKRTLSVIQAIDVRDGWIFAESDFRKGGSPDGF</sequence>
<feature type="binding site" evidence="3">
    <location>
        <begin position="401"/>
        <end position="403"/>
    </location>
    <ligand>
        <name>L-glutamate</name>
        <dbReference type="ChEBI" id="CHEBI:29985"/>
    </ligand>
</feature>
<dbReference type="GO" id="GO:0005886">
    <property type="term" value="C:plasma membrane"/>
    <property type="evidence" value="ECO:0007669"/>
    <property type="project" value="TreeGrafter"/>
</dbReference>
<evidence type="ECO:0000256" key="1">
    <source>
        <dbReference type="ARBA" id="ARBA00084097"/>
    </source>
</evidence>
<dbReference type="InterPro" id="IPR043138">
    <property type="entry name" value="GGT_lsub"/>
</dbReference>
<dbReference type="PANTHER" id="PTHR11686">
    <property type="entry name" value="GAMMA GLUTAMYL TRANSPEPTIDASE"/>
    <property type="match status" value="1"/>
</dbReference>
<accession>A0AAE1E3P9</accession>
<feature type="binding site" evidence="3">
    <location>
        <position position="106"/>
    </location>
    <ligand>
        <name>L-glutamate</name>
        <dbReference type="ChEBI" id="CHEBI:29985"/>
    </ligand>
</feature>